<dbReference type="Proteomes" id="UP000245728">
    <property type="component" value="Chromosome"/>
</dbReference>
<keyword evidence="3" id="KW-1185">Reference proteome</keyword>
<dbReference type="PANTHER" id="PTHR37528:SF1">
    <property type="entry name" value="UPF0149 PROTEIN YGFB"/>
    <property type="match status" value="1"/>
</dbReference>
<dbReference type="InterPro" id="IPR036255">
    <property type="entry name" value="YgfB-like_sf"/>
</dbReference>
<proteinExistence type="inferred from homology"/>
<dbReference type="SUPFAM" id="SSF101327">
    <property type="entry name" value="YgfB-like"/>
    <property type="match status" value="1"/>
</dbReference>
<sequence>MSDFYKLHDQLSATLNSEKMATDAAEVHGILAGMMAGGLDLQSDDWLPQLSDFINQGDPLPADIQRQVRTLFEQTAMQMQSGDFELAICMPDDATPINDRGQALIRWVQGFLLGFGLHQVDMGKMSDDVREALQDFSEISRMDEDMPEGEDAEQALFEVIEYVRVSAMLCFGEHGRRESSADKPSKTLH</sequence>
<dbReference type="EMBL" id="CP029347">
    <property type="protein sequence ID" value="AWL11127.1"/>
    <property type="molecule type" value="Genomic_DNA"/>
</dbReference>
<dbReference type="NCBIfam" id="TIGR02292">
    <property type="entry name" value="ygfB_yecA"/>
    <property type="match status" value="1"/>
</dbReference>
<dbReference type="OrthoDB" id="9783391at2"/>
<evidence type="ECO:0000256" key="1">
    <source>
        <dbReference type="ARBA" id="ARBA00038308"/>
    </source>
</evidence>
<protein>
    <submittedName>
        <fullName evidence="2">UPF0149 protein</fullName>
    </submittedName>
</protein>
<accession>A0A2S2E284</accession>
<dbReference type="InterPro" id="IPR011978">
    <property type="entry name" value="YgfB-like"/>
</dbReference>
<dbReference type="GO" id="GO:0005829">
    <property type="term" value="C:cytosol"/>
    <property type="evidence" value="ECO:0007669"/>
    <property type="project" value="TreeGrafter"/>
</dbReference>
<dbReference type="KEGG" id="salh:HMF8227_00631"/>
<comment type="similarity">
    <text evidence="1">Belongs to the UPF0149 family.</text>
</comment>
<dbReference type="AlphaFoldDB" id="A0A2S2E284"/>
<dbReference type="Pfam" id="PF03695">
    <property type="entry name" value="UPF0149"/>
    <property type="match status" value="1"/>
</dbReference>
<dbReference type="Gene3D" id="1.20.120.740">
    <property type="entry name" value="YgfB uncharacterised protein family UPF0149, PF03695"/>
    <property type="match status" value="1"/>
</dbReference>
<evidence type="ECO:0000313" key="2">
    <source>
        <dbReference type="EMBL" id="AWL11127.1"/>
    </source>
</evidence>
<organism evidence="2 3">
    <name type="scientific">Saliniradius amylolyticus</name>
    <dbReference type="NCBI Taxonomy" id="2183582"/>
    <lineage>
        <taxon>Bacteria</taxon>
        <taxon>Pseudomonadati</taxon>
        <taxon>Pseudomonadota</taxon>
        <taxon>Gammaproteobacteria</taxon>
        <taxon>Alteromonadales</taxon>
        <taxon>Alteromonadaceae</taxon>
        <taxon>Saliniradius</taxon>
    </lineage>
</organism>
<dbReference type="PANTHER" id="PTHR37528">
    <property type="entry name" value="UPF0149 PROTEIN YGFB"/>
    <property type="match status" value="1"/>
</dbReference>
<reference evidence="2 3" key="1">
    <citation type="submission" date="2018-05" db="EMBL/GenBank/DDBJ databases">
        <title>Salinimonas sp. HMF8227 Genome sequencing and assembly.</title>
        <authorList>
            <person name="Kang H."/>
            <person name="Kang J."/>
            <person name="Cha I."/>
            <person name="Kim H."/>
            <person name="Joh K."/>
        </authorList>
    </citation>
    <scope>NUCLEOTIDE SEQUENCE [LARGE SCALE GENOMIC DNA]</scope>
    <source>
        <strain evidence="2 3">HMF8227</strain>
    </source>
</reference>
<evidence type="ECO:0000313" key="3">
    <source>
        <dbReference type="Proteomes" id="UP000245728"/>
    </source>
</evidence>
<name>A0A2S2E284_9ALTE</name>
<dbReference type="RefSeq" id="WP_109338796.1">
    <property type="nucleotide sequence ID" value="NZ_CP029347.1"/>
</dbReference>
<gene>
    <name evidence="2" type="ORF">HMF8227_00631</name>
</gene>